<sequence length="249" mass="27695">MPNHVVLASGAVVAVSVAVATAVAIYESPEVRRYADDVRRRIAIALHAMGEGIEPPHREPLFNRPEDADGFLESRRGPGAEAGVDADEETRRRQREELLYWNSVMLEKQAKERKELEDSGEVSPPAIQSRQRGSSFDDFLRQDENAERGTYVFNTGADVHTPHDGLRRRGDGPRGFSSLYTNPFADEHHIDALEMEDEMETSRHISPANDEVSDIYSATTHDQDEKPATLVELDPTPARSETASSSTLE</sequence>
<evidence type="ECO:0000256" key="1">
    <source>
        <dbReference type="SAM" id="MobiDB-lite"/>
    </source>
</evidence>
<dbReference type="EMBL" id="JAADYS010002291">
    <property type="protein sequence ID" value="KAF4458984.1"/>
    <property type="molecule type" value="Genomic_DNA"/>
</dbReference>
<name>A0A8H4P1D5_9HYPO</name>
<feature type="region of interest" description="Disordered" evidence="1">
    <location>
        <begin position="112"/>
        <end position="136"/>
    </location>
</feature>
<accession>A0A8H4P1D5</accession>
<gene>
    <name evidence="2" type="ORF">FALBO_14268</name>
</gene>
<dbReference type="AlphaFoldDB" id="A0A8H4P1D5"/>
<reference evidence="2 3" key="1">
    <citation type="submission" date="2020-01" db="EMBL/GenBank/DDBJ databases">
        <title>Identification and distribution of gene clusters putatively required for synthesis of sphingolipid metabolism inhibitors in phylogenetically diverse species of the filamentous fungus Fusarium.</title>
        <authorList>
            <person name="Kim H.-S."/>
            <person name="Busman M."/>
            <person name="Brown D.W."/>
            <person name="Divon H."/>
            <person name="Uhlig S."/>
            <person name="Proctor R.H."/>
        </authorList>
    </citation>
    <scope>NUCLEOTIDE SEQUENCE [LARGE SCALE GENOMIC DNA]</scope>
    <source>
        <strain evidence="2 3">NRRL 20459</strain>
    </source>
</reference>
<comment type="caution">
    <text evidence="2">The sequence shown here is derived from an EMBL/GenBank/DDBJ whole genome shotgun (WGS) entry which is preliminary data.</text>
</comment>
<protein>
    <submittedName>
        <fullName evidence="2">Uncharacterized protein</fullName>
    </submittedName>
</protein>
<evidence type="ECO:0000313" key="2">
    <source>
        <dbReference type="EMBL" id="KAF4458984.1"/>
    </source>
</evidence>
<feature type="region of interest" description="Disordered" evidence="1">
    <location>
        <begin position="196"/>
        <end position="249"/>
    </location>
</feature>
<organism evidence="2 3">
    <name type="scientific">Fusarium albosuccineum</name>
    <dbReference type="NCBI Taxonomy" id="1237068"/>
    <lineage>
        <taxon>Eukaryota</taxon>
        <taxon>Fungi</taxon>
        <taxon>Dikarya</taxon>
        <taxon>Ascomycota</taxon>
        <taxon>Pezizomycotina</taxon>
        <taxon>Sordariomycetes</taxon>
        <taxon>Hypocreomycetidae</taxon>
        <taxon>Hypocreales</taxon>
        <taxon>Nectriaceae</taxon>
        <taxon>Fusarium</taxon>
        <taxon>Fusarium decemcellulare species complex</taxon>
    </lineage>
</organism>
<evidence type="ECO:0000313" key="3">
    <source>
        <dbReference type="Proteomes" id="UP000554235"/>
    </source>
</evidence>
<dbReference type="OrthoDB" id="3926760at2759"/>
<proteinExistence type="predicted"/>
<feature type="compositionally biased region" description="Polar residues" evidence="1">
    <location>
        <begin position="239"/>
        <end position="249"/>
    </location>
</feature>
<feature type="region of interest" description="Disordered" evidence="1">
    <location>
        <begin position="68"/>
        <end position="91"/>
    </location>
</feature>
<dbReference type="Proteomes" id="UP000554235">
    <property type="component" value="Unassembled WGS sequence"/>
</dbReference>
<feature type="compositionally biased region" description="Basic and acidic residues" evidence="1">
    <location>
        <begin position="68"/>
        <end position="78"/>
    </location>
</feature>
<keyword evidence="3" id="KW-1185">Reference proteome</keyword>
<feature type="non-terminal residue" evidence="2">
    <location>
        <position position="249"/>
    </location>
</feature>